<dbReference type="Pfam" id="PF23982">
    <property type="entry name" value="XM1_gp53_minor_capsid"/>
    <property type="match status" value="1"/>
</dbReference>
<gene>
    <name evidence="1" type="ORF">HKD24_02955</name>
</gene>
<comment type="caution">
    <text evidence="1">The sequence shown here is derived from an EMBL/GenBank/DDBJ whole genome shotgun (WGS) entry which is preliminary data.</text>
</comment>
<proteinExistence type="predicted"/>
<evidence type="ECO:0000313" key="2">
    <source>
        <dbReference type="Proteomes" id="UP000623107"/>
    </source>
</evidence>
<sequence length="171" mass="16918">MGFPSKINYTWAKGFPGGIASANPRRSAIPGPMGFIAGGAGVTVGAFGWVQADGMTVLNKPIASEAPTGFVLRDQTALITAYLAESTMLLPSGFNVQLMTGGDYFAVATTTATPGQAVYASTTDGTLATGAAGGTVPDGHVATGFIVTQGGTTGSTIIISGAVAPIAGSNE</sequence>
<organism evidence="1 2">
    <name type="scientific">Gluconobacter vitians</name>
    <dbReference type="NCBI Taxonomy" id="2728102"/>
    <lineage>
        <taxon>Bacteria</taxon>
        <taxon>Pseudomonadati</taxon>
        <taxon>Pseudomonadota</taxon>
        <taxon>Alphaproteobacteria</taxon>
        <taxon>Acetobacterales</taxon>
        <taxon>Acetobacteraceae</taxon>
        <taxon>Gluconobacter</taxon>
    </lineage>
</organism>
<dbReference type="Proteomes" id="UP000623107">
    <property type="component" value="Unassembled WGS sequence"/>
</dbReference>
<name>A0ABR9Y2K3_9PROT</name>
<reference evidence="1 2" key="2">
    <citation type="submission" date="2020-11" db="EMBL/GenBank/DDBJ databases">
        <title>Description of novel Gluconobacter species.</title>
        <authorList>
            <person name="Cleenwerck I."/>
            <person name="Cnockaert M."/>
            <person name="Borremans W."/>
            <person name="Wieme A.D."/>
            <person name="De Vuyst L."/>
            <person name="Vandamme P."/>
        </authorList>
    </citation>
    <scope>NUCLEOTIDE SEQUENCE [LARGE SCALE GENOMIC DNA]</scope>
    <source>
        <strain evidence="1 2">LMG 31484</strain>
    </source>
</reference>
<accession>A0ABR9Y2K3</accession>
<protein>
    <submittedName>
        <fullName evidence="1">Uncharacterized protein</fullName>
    </submittedName>
</protein>
<evidence type="ECO:0000313" key="1">
    <source>
        <dbReference type="EMBL" id="MBF0858171.1"/>
    </source>
</evidence>
<dbReference type="EMBL" id="JABCQG010000003">
    <property type="protein sequence ID" value="MBF0858171.1"/>
    <property type="molecule type" value="Genomic_DNA"/>
</dbReference>
<dbReference type="RefSeq" id="WP_194258955.1">
    <property type="nucleotide sequence ID" value="NZ_JABCQG010000003.1"/>
</dbReference>
<reference evidence="2" key="1">
    <citation type="submission" date="2020-04" db="EMBL/GenBank/DDBJ databases">
        <title>Description of novel Gluconacetobacter.</title>
        <authorList>
            <person name="Sombolestani A."/>
        </authorList>
    </citation>
    <scope>NUCLEOTIDE SEQUENCE [LARGE SCALE GENOMIC DNA]</scope>
    <source>
        <strain evidence="2">LMG 31484</strain>
    </source>
</reference>
<keyword evidence="2" id="KW-1185">Reference proteome</keyword>
<dbReference type="InterPro" id="IPR056914">
    <property type="entry name" value="Gp53-like"/>
</dbReference>